<dbReference type="GO" id="GO:0004672">
    <property type="term" value="F:protein kinase activity"/>
    <property type="evidence" value="ECO:0007669"/>
    <property type="project" value="InterPro"/>
</dbReference>
<dbReference type="PROSITE" id="PS50011">
    <property type="entry name" value="PROTEIN_KINASE_DOM"/>
    <property type="match status" value="1"/>
</dbReference>
<organism evidence="2 3">
    <name type="scientific">Eleusine coracana subsp. coracana</name>
    <dbReference type="NCBI Taxonomy" id="191504"/>
    <lineage>
        <taxon>Eukaryota</taxon>
        <taxon>Viridiplantae</taxon>
        <taxon>Streptophyta</taxon>
        <taxon>Embryophyta</taxon>
        <taxon>Tracheophyta</taxon>
        <taxon>Spermatophyta</taxon>
        <taxon>Magnoliopsida</taxon>
        <taxon>Liliopsida</taxon>
        <taxon>Poales</taxon>
        <taxon>Poaceae</taxon>
        <taxon>PACMAD clade</taxon>
        <taxon>Chloridoideae</taxon>
        <taxon>Cynodonteae</taxon>
        <taxon>Eleusininae</taxon>
        <taxon>Eleusine</taxon>
    </lineage>
</organism>
<dbReference type="EMBL" id="BQKI01000003">
    <property type="protein sequence ID" value="GJM90257.1"/>
    <property type="molecule type" value="Genomic_DNA"/>
</dbReference>
<evidence type="ECO:0000259" key="1">
    <source>
        <dbReference type="PROSITE" id="PS50011"/>
    </source>
</evidence>
<feature type="domain" description="Protein kinase" evidence="1">
    <location>
        <begin position="66"/>
        <end position="107"/>
    </location>
</feature>
<dbReference type="SUPFAM" id="SSF56112">
    <property type="entry name" value="Protein kinase-like (PK-like)"/>
    <property type="match status" value="1"/>
</dbReference>
<dbReference type="Gene3D" id="3.30.200.20">
    <property type="entry name" value="Phosphorylase Kinase, domain 1"/>
    <property type="match status" value="1"/>
</dbReference>
<gene>
    <name evidence="2" type="primary">ga06519</name>
    <name evidence="2" type="ORF">PR202_ga06519</name>
</gene>
<dbReference type="InterPro" id="IPR011009">
    <property type="entry name" value="Kinase-like_dom_sf"/>
</dbReference>
<proteinExistence type="predicted"/>
<evidence type="ECO:0000313" key="2">
    <source>
        <dbReference type="EMBL" id="GJM90257.1"/>
    </source>
</evidence>
<dbReference type="InterPro" id="IPR000719">
    <property type="entry name" value="Prot_kinase_dom"/>
</dbReference>
<protein>
    <recommendedName>
        <fullName evidence="1">Protein kinase domain-containing protein</fullName>
    </recommendedName>
</protein>
<dbReference type="AlphaFoldDB" id="A0AAV5BW94"/>
<keyword evidence="3" id="KW-1185">Reference proteome</keyword>
<reference evidence="2" key="1">
    <citation type="journal article" date="2018" name="DNA Res.">
        <title>Multiple hybrid de novo genome assembly of finger millet, an orphan allotetraploid crop.</title>
        <authorList>
            <person name="Hatakeyama M."/>
            <person name="Aluri S."/>
            <person name="Balachadran M.T."/>
            <person name="Sivarajan S.R."/>
            <person name="Patrignani A."/>
            <person name="Gruter S."/>
            <person name="Poveda L."/>
            <person name="Shimizu-Inatsugi R."/>
            <person name="Baeten J."/>
            <person name="Francoijs K.J."/>
            <person name="Nataraja K.N."/>
            <person name="Reddy Y.A.N."/>
            <person name="Phadnis S."/>
            <person name="Ravikumar R.L."/>
            <person name="Schlapbach R."/>
            <person name="Sreeman S.M."/>
            <person name="Shimizu K.K."/>
        </authorList>
    </citation>
    <scope>NUCLEOTIDE SEQUENCE</scope>
</reference>
<comment type="caution">
    <text evidence="2">The sequence shown here is derived from an EMBL/GenBank/DDBJ whole genome shotgun (WGS) entry which is preliminary data.</text>
</comment>
<dbReference type="GO" id="GO:0005524">
    <property type="term" value="F:ATP binding"/>
    <property type="evidence" value="ECO:0007669"/>
    <property type="project" value="InterPro"/>
</dbReference>
<evidence type="ECO:0000313" key="3">
    <source>
        <dbReference type="Proteomes" id="UP001054889"/>
    </source>
</evidence>
<name>A0AAV5BW94_ELECO</name>
<accession>A0AAV5BW94</accession>
<sequence length="107" mass="12073">MFRNMTISSLLGNDGLWVEAPRALPSQWEAENNKKKMNRVGFSGIFLMPDLRRFTYNELDSAIGSFQESSSIGRSNFSTVYKAVLVEPDGKVVAMKMLNMEQFPSKS</sequence>
<reference evidence="2" key="2">
    <citation type="submission" date="2021-12" db="EMBL/GenBank/DDBJ databases">
        <title>Resequencing data analysis of finger millet.</title>
        <authorList>
            <person name="Hatakeyama M."/>
            <person name="Aluri S."/>
            <person name="Balachadran M.T."/>
            <person name="Sivarajan S.R."/>
            <person name="Poveda L."/>
            <person name="Shimizu-Inatsugi R."/>
            <person name="Schlapbach R."/>
            <person name="Sreeman S.M."/>
            <person name="Shimizu K.K."/>
        </authorList>
    </citation>
    <scope>NUCLEOTIDE SEQUENCE</scope>
</reference>
<dbReference type="Proteomes" id="UP001054889">
    <property type="component" value="Unassembled WGS sequence"/>
</dbReference>